<dbReference type="Proteomes" id="UP000674179">
    <property type="component" value="Chromosome 14"/>
</dbReference>
<reference evidence="3 4" key="1">
    <citation type="submission" date="2021-02" db="EMBL/GenBank/DDBJ databases">
        <title>Leishmania (Mundinia) enrietti genome sequencing and assembly.</title>
        <authorList>
            <person name="Almutairi H."/>
            <person name="Gatherer D."/>
        </authorList>
    </citation>
    <scope>NUCLEOTIDE SEQUENCE [LARGE SCALE GENOMIC DNA]</scope>
    <source>
        <strain evidence="3">CUR178</strain>
    </source>
</reference>
<evidence type="ECO:0000313" key="3">
    <source>
        <dbReference type="EMBL" id="KAG5483120.1"/>
    </source>
</evidence>
<comment type="caution">
    <text evidence="3">The sequence shown here is derived from an EMBL/GenBank/DDBJ whole genome shotgun (WGS) entry which is preliminary data.</text>
</comment>
<protein>
    <recommendedName>
        <fullName evidence="2">Cyclic nucleotide-binding domain-containing protein</fullName>
    </recommendedName>
</protein>
<dbReference type="RefSeq" id="XP_067694475.1">
    <property type="nucleotide sequence ID" value="XM_067836398.1"/>
</dbReference>
<dbReference type="GeneID" id="94171908"/>
<evidence type="ECO:0000259" key="2">
    <source>
        <dbReference type="PROSITE" id="PS50042"/>
    </source>
</evidence>
<evidence type="ECO:0000256" key="1">
    <source>
        <dbReference type="SAM" id="MobiDB-lite"/>
    </source>
</evidence>
<sequence>MKRGVLKAKSLHVLQKLLGPIVELYISRCRAKADVAREAPLYQAPSIDALKTCALFSKWPDSALKEWLLHGVLVVRRKGSCIGFSREPPQTADVYWVLSGRVTQVPTKSELGKCASELPQLPSSTPKTGPAVLPSHFLEDAARRALRSLTPTQGRVVESLAKYDTGYLVDAEGLLLCGGRQRSLRCQTDTVMLSFPFSRLLRVVQCLPIPVRSHAIDVARRVVQDSMAQLADLPSVQSLISANPVLQGLPLRALQTLRLQMQPLVFLQFEVICRNVASSDKVFFLSCGSVLIEDERDHFSAITSKASAAVGLETFVPCRLPDYCDQNLRAKAETYCETWWIPTTALLAVSDAATQLRCAQAATRLLSSYTIRPALASALRTCPCFANISEAALAAAAQALQARVHCAGDTIVASKRSPSTGILVVSGVVHVRADREKPTRLLKVGQALYFCECFVQMKLEESVISQSSSIVLHGSPGRIFEFMELCAVSDDVKIMLDRAQEYVNGRYGFGASDLSKAQNAASERVRSRKRRFAEAAPTATPSSSGIGAANALTSLENELLVSLSLQLQALHPDSAAEPKLDFFREGQPAVREDDAPGDSRPSAECFSLDEEGNLVICTSPVLDAPAHPLAEASVALLPVTLAAIANPAAASLHQEEKTKERAAAAQGTAPVAPRSLRTAVCPPLYPKGRQRRTLPSRLTALRAEAARLRDEANGLDRRKEYQRQLSRVKQSL</sequence>
<dbReference type="InterPro" id="IPR000595">
    <property type="entry name" value="cNMP-bd_dom"/>
</dbReference>
<gene>
    <name evidence="3" type="ORF">CUR178_04693</name>
</gene>
<dbReference type="Gene3D" id="2.60.120.10">
    <property type="entry name" value="Jelly Rolls"/>
    <property type="match status" value="3"/>
</dbReference>
<dbReference type="EMBL" id="JAFHKP010000014">
    <property type="protein sequence ID" value="KAG5483120.1"/>
    <property type="molecule type" value="Genomic_DNA"/>
</dbReference>
<dbReference type="InterPro" id="IPR018490">
    <property type="entry name" value="cNMP-bd_dom_sf"/>
</dbReference>
<dbReference type="AlphaFoldDB" id="A0A836HFD8"/>
<accession>A0A836HFD8</accession>
<organism evidence="3 4">
    <name type="scientific">Leishmania enriettii</name>
    <dbReference type="NCBI Taxonomy" id="5663"/>
    <lineage>
        <taxon>Eukaryota</taxon>
        <taxon>Discoba</taxon>
        <taxon>Euglenozoa</taxon>
        <taxon>Kinetoplastea</taxon>
        <taxon>Metakinetoplastina</taxon>
        <taxon>Trypanosomatida</taxon>
        <taxon>Trypanosomatidae</taxon>
        <taxon>Leishmaniinae</taxon>
        <taxon>Leishmania</taxon>
    </lineage>
</organism>
<feature type="compositionally biased region" description="Low complexity" evidence="1">
    <location>
        <begin position="535"/>
        <end position="544"/>
    </location>
</feature>
<evidence type="ECO:0000313" key="4">
    <source>
        <dbReference type="Proteomes" id="UP000674179"/>
    </source>
</evidence>
<feature type="compositionally biased region" description="Low complexity" evidence="1">
    <location>
        <begin position="663"/>
        <end position="672"/>
    </location>
</feature>
<dbReference type="PROSITE" id="PS50042">
    <property type="entry name" value="CNMP_BINDING_3"/>
    <property type="match status" value="1"/>
</dbReference>
<name>A0A836HFD8_LEIEN</name>
<dbReference type="SUPFAM" id="SSF51206">
    <property type="entry name" value="cAMP-binding domain-like"/>
    <property type="match status" value="3"/>
</dbReference>
<proteinExistence type="predicted"/>
<dbReference type="InterPro" id="IPR014710">
    <property type="entry name" value="RmlC-like_jellyroll"/>
</dbReference>
<feature type="region of interest" description="Disordered" evidence="1">
    <location>
        <begin position="526"/>
        <end position="547"/>
    </location>
</feature>
<dbReference type="KEGG" id="lenr:94171908"/>
<dbReference type="OrthoDB" id="272675at2759"/>
<feature type="domain" description="Cyclic nucleotide-binding" evidence="2">
    <location>
        <begin position="384"/>
        <end position="452"/>
    </location>
</feature>
<feature type="region of interest" description="Disordered" evidence="1">
    <location>
        <begin position="656"/>
        <end position="693"/>
    </location>
</feature>
<keyword evidence="4" id="KW-1185">Reference proteome</keyword>